<keyword evidence="5" id="KW-1003">Cell membrane</keyword>
<evidence type="ECO:0000256" key="3">
    <source>
        <dbReference type="ARBA" id="ARBA00022989"/>
    </source>
</evidence>
<organism evidence="8 9">
    <name type="scientific">Tautonia plasticadhaerens</name>
    <dbReference type="NCBI Taxonomy" id="2527974"/>
    <lineage>
        <taxon>Bacteria</taxon>
        <taxon>Pseudomonadati</taxon>
        <taxon>Planctomycetota</taxon>
        <taxon>Planctomycetia</taxon>
        <taxon>Isosphaerales</taxon>
        <taxon>Isosphaeraceae</taxon>
        <taxon>Tautonia</taxon>
    </lineage>
</organism>
<gene>
    <name evidence="8" type="primary">nuoN_1</name>
    <name evidence="5" type="synonym">nuoN</name>
    <name evidence="8" type="ORF">ElP_24670</name>
</gene>
<dbReference type="Pfam" id="PF00361">
    <property type="entry name" value="Proton_antipo_M"/>
    <property type="match status" value="1"/>
</dbReference>
<feature type="transmembrane region" description="Helical" evidence="5">
    <location>
        <begin position="269"/>
        <end position="291"/>
    </location>
</feature>
<feature type="transmembrane region" description="Helical" evidence="5">
    <location>
        <begin position="229"/>
        <end position="248"/>
    </location>
</feature>
<evidence type="ECO:0000256" key="1">
    <source>
        <dbReference type="ARBA" id="ARBA00004127"/>
    </source>
</evidence>
<feature type="transmembrane region" description="Helical" evidence="5">
    <location>
        <begin position="369"/>
        <end position="391"/>
    </location>
</feature>
<proteinExistence type="inferred from homology"/>
<feature type="transmembrane region" description="Helical" evidence="5">
    <location>
        <begin position="146"/>
        <end position="165"/>
    </location>
</feature>
<dbReference type="AlphaFoldDB" id="A0A518H166"/>
<feature type="transmembrane region" description="Helical" evidence="5">
    <location>
        <begin position="49"/>
        <end position="71"/>
    </location>
</feature>
<feature type="transmembrane region" description="Helical" evidence="5">
    <location>
        <begin position="83"/>
        <end position="110"/>
    </location>
</feature>
<keyword evidence="5" id="KW-0813">Transport</keyword>
<dbReference type="EC" id="7.1.1.-" evidence="5"/>
<dbReference type="PANTHER" id="PTHR22773">
    <property type="entry name" value="NADH DEHYDROGENASE"/>
    <property type="match status" value="1"/>
</dbReference>
<evidence type="ECO:0000256" key="4">
    <source>
        <dbReference type="ARBA" id="ARBA00023136"/>
    </source>
</evidence>
<feature type="transmembrane region" description="Helical" evidence="5">
    <location>
        <begin position="13"/>
        <end position="37"/>
    </location>
</feature>
<feature type="domain" description="NADH:quinone oxidoreductase/Mrp antiporter transmembrane" evidence="7">
    <location>
        <begin position="142"/>
        <end position="453"/>
    </location>
</feature>
<evidence type="ECO:0000313" key="9">
    <source>
        <dbReference type="Proteomes" id="UP000317835"/>
    </source>
</evidence>
<evidence type="ECO:0000259" key="7">
    <source>
        <dbReference type="Pfam" id="PF00361"/>
    </source>
</evidence>
<dbReference type="GO" id="GO:0048038">
    <property type="term" value="F:quinone binding"/>
    <property type="evidence" value="ECO:0007669"/>
    <property type="project" value="UniProtKB-KW"/>
</dbReference>
<reference evidence="8 9" key="1">
    <citation type="submission" date="2019-02" db="EMBL/GenBank/DDBJ databases">
        <title>Deep-cultivation of Planctomycetes and their phenomic and genomic characterization uncovers novel biology.</title>
        <authorList>
            <person name="Wiegand S."/>
            <person name="Jogler M."/>
            <person name="Boedeker C."/>
            <person name="Pinto D."/>
            <person name="Vollmers J."/>
            <person name="Rivas-Marin E."/>
            <person name="Kohn T."/>
            <person name="Peeters S.H."/>
            <person name="Heuer A."/>
            <person name="Rast P."/>
            <person name="Oberbeckmann S."/>
            <person name="Bunk B."/>
            <person name="Jeske O."/>
            <person name="Meyerdierks A."/>
            <person name="Storesund J.E."/>
            <person name="Kallscheuer N."/>
            <person name="Luecker S."/>
            <person name="Lage O.M."/>
            <person name="Pohl T."/>
            <person name="Merkel B.J."/>
            <person name="Hornburger P."/>
            <person name="Mueller R.-W."/>
            <person name="Bruemmer F."/>
            <person name="Labrenz M."/>
            <person name="Spormann A.M."/>
            <person name="Op den Camp H."/>
            <person name="Overmann J."/>
            <person name="Amann R."/>
            <person name="Jetten M.S.M."/>
            <person name="Mascher T."/>
            <person name="Medema M.H."/>
            <person name="Devos D.P."/>
            <person name="Kaster A.-K."/>
            <person name="Ovreas L."/>
            <person name="Rohde M."/>
            <person name="Galperin M.Y."/>
            <person name="Jogler C."/>
        </authorList>
    </citation>
    <scope>NUCLEOTIDE SEQUENCE [LARGE SCALE GENOMIC DNA]</scope>
    <source>
        <strain evidence="8 9">ElP</strain>
    </source>
</reference>
<feature type="transmembrane region" description="Helical" evidence="5">
    <location>
        <begin position="122"/>
        <end position="140"/>
    </location>
</feature>
<dbReference type="KEGG" id="tpla:ElP_24670"/>
<evidence type="ECO:0000256" key="6">
    <source>
        <dbReference type="RuleBase" id="RU000320"/>
    </source>
</evidence>
<comment type="similarity">
    <text evidence="5">Belongs to the complex I subunit 2 family.</text>
</comment>
<feature type="transmembrane region" description="Helical" evidence="5">
    <location>
        <begin position="453"/>
        <end position="472"/>
    </location>
</feature>
<comment type="catalytic activity">
    <reaction evidence="5">
        <text>a quinone + NADH + 5 H(+)(in) = a quinol + NAD(+) + 4 H(+)(out)</text>
        <dbReference type="Rhea" id="RHEA:57888"/>
        <dbReference type="ChEBI" id="CHEBI:15378"/>
        <dbReference type="ChEBI" id="CHEBI:24646"/>
        <dbReference type="ChEBI" id="CHEBI:57540"/>
        <dbReference type="ChEBI" id="CHEBI:57945"/>
        <dbReference type="ChEBI" id="CHEBI:132124"/>
    </reaction>
</comment>
<comment type="function">
    <text evidence="5">NDH-1 shuttles electrons from NADH, via FMN and iron-sulfur (Fe-S) centers, to quinones in the respiratory chain. The immediate electron acceptor for the enzyme in this species is believed to be ubiquinone. Couples the redox reaction to proton translocation (for every two electrons transferred, four hydrogen ions are translocated across the cytoplasmic membrane), and thus conserves the redox energy in a proton gradient.</text>
</comment>
<name>A0A518H166_9BACT</name>
<keyword evidence="5" id="KW-0830">Ubiquinone</keyword>
<evidence type="ECO:0000313" key="8">
    <source>
        <dbReference type="EMBL" id="QDV34577.1"/>
    </source>
</evidence>
<dbReference type="GO" id="GO:0042773">
    <property type="term" value="P:ATP synthesis coupled electron transport"/>
    <property type="evidence" value="ECO:0007669"/>
    <property type="project" value="InterPro"/>
</dbReference>
<keyword evidence="5" id="KW-0520">NAD</keyword>
<accession>A0A518H166</accession>
<feature type="transmembrane region" description="Helical" evidence="5">
    <location>
        <begin position="303"/>
        <end position="322"/>
    </location>
</feature>
<keyword evidence="8" id="KW-0560">Oxidoreductase</keyword>
<dbReference type="HAMAP" id="MF_00445">
    <property type="entry name" value="NDH1_NuoN_1"/>
    <property type="match status" value="1"/>
</dbReference>
<dbReference type="GO" id="GO:0012505">
    <property type="term" value="C:endomembrane system"/>
    <property type="evidence" value="ECO:0007669"/>
    <property type="project" value="UniProtKB-SubCell"/>
</dbReference>
<keyword evidence="5" id="KW-0874">Quinone</keyword>
<dbReference type="GO" id="GO:0005886">
    <property type="term" value="C:plasma membrane"/>
    <property type="evidence" value="ECO:0007669"/>
    <property type="project" value="UniProtKB-SubCell"/>
</dbReference>
<dbReference type="NCBIfam" id="TIGR01770">
    <property type="entry name" value="NDH_I_N"/>
    <property type="match status" value="1"/>
</dbReference>
<dbReference type="Proteomes" id="UP000317835">
    <property type="component" value="Chromosome"/>
</dbReference>
<feature type="transmembrane region" description="Helical" evidence="5">
    <location>
        <begin position="177"/>
        <end position="200"/>
    </location>
</feature>
<comment type="subcellular location">
    <subcellularLocation>
        <location evidence="5">Cell membrane</location>
        <topology evidence="5">Multi-pass membrane protein</topology>
    </subcellularLocation>
    <subcellularLocation>
        <location evidence="1">Endomembrane system</location>
        <topology evidence="1">Multi-pass membrane protein</topology>
    </subcellularLocation>
    <subcellularLocation>
        <location evidence="6">Membrane</location>
        <topology evidence="6">Multi-pass membrane protein</topology>
    </subcellularLocation>
</comment>
<dbReference type="OrthoDB" id="9807568at2"/>
<keyword evidence="2 5" id="KW-0812">Transmembrane</keyword>
<keyword evidence="4 5" id="KW-0472">Membrane</keyword>
<dbReference type="RefSeq" id="WP_145269568.1">
    <property type="nucleotide sequence ID" value="NZ_CP036426.1"/>
</dbReference>
<evidence type="ECO:0000256" key="2">
    <source>
        <dbReference type="ARBA" id="ARBA00022692"/>
    </source>
</evidence>
<dbReference type="GO" id="GO:0008137">
    <property type="term" value="F:NADH dehydrogenase (ubiquinone) activity"/>
    <property type="evidence" value="ECO:0007669"/>
    <property type="project" value="InterPro"/>
</dbReference>
<sequence>MPPSAARPIDPEYLWSLAPEILLTLWGLVVLLVDVGLMRGRSGEARRTALGGLALLGPLGVLALLLAPAFAGPGDVGADPDPTIFYGTLASDLLTLSFNGLIAVLLAMVVGMSMAWEFTEHWGAYFALLLWSAVGMMLLVAAEELLILFLSLELMTICLYLLAAFEKSQRRSAEAGMKYFVYGSVASALFLFGLSLVYGLTGTTYLDGVRKVLLDRAGGSGAPGLAGDVIGATAVLLMLVGFGFKLAAVPFHQWAPDTYEGAPAPVSAFIASGSKIAGVIALMKVFLHAFGPWAGAVGGVGDGGWVLIVGAIAAVTMTYGNLAAMAQRNLKRLLAYSSIAHAGYILVGLLAAAVTTRTGPSAPETAGSVLFYLVIYGLTTVGAFAAAAWLARDRGRDDLDDLDGLGYRSPGLAACIVVLMLSLIGVPPLAGFFAKLYMFMEVLNADSDARTTLLVLVVVALVNSVISAFYYARVLRAMFLRRPEPGGPAVGTAPAPRGIAWPIALASLVAVGFGLYPAPLVESMRAAAGAMLAITLPPPEVPGPASAAPSRPEAPPLP</sequence>
<dbReference type="EMBL" id="CP036426">
    <property type="protein sequence ID" value="QDV34577.1"/>
    <property type="molecule type" value="Genomic_DNA"/>
</dbReference>
<feature type="transmembrane region" description="Helical" evidence="5">
    <location>
        <begin position="334"/>
        <end position="354"/>
    </location>
</feature>
<protein>
    <recommendedName>
        <fullName evidence="5">NADH-quinone oxidoreductase subunit N</fullName>
        <ecNumber evidence="5">7.1.1.-</ecNumber>
    </recommendedName>
    <alternativeName>
        <fullName evidence="5">NADH dehydrogenase I subunit N</fullName>
    </alternativeName>
    <alternativeName>
        <fullName evidence="5">NDH-1 subunit N</fullName>
    </alternativeName>
</protein>
<feature type="transmembrane region" description="Helical" evidence="5">
    <location>
        <begin position="412"/>
        <end position="433"/>
    </location>
</feature>
<keyword evidence="9" id="KW-1185">Reference proteome</keyword>
<dbReference type="GO" id="GO:0050136">
    <property type="term" value="F:NADH dehydrogenase (quinone) (non-electrogenic) activity"/>
    <property type="evidence" value="ECO:0007669"/>
    <property type="project" value="UniProtKB-UniRule"/>
</dbReference>
<keyword evidence="5" id="KW-1278">Translocase</keyword>
<dbReference type="InterPro" id="IPR010096">
    <property type="entry name" value="NADH-Q_OxRdtase_suN/2"/>
</dbReference>
<keyword evidence="3 5" id="KW-1133">Transmembrane helix</keyword>
<comment type="subunit">
    <text evidence="5">NDH-1 is composed of 14 different subunits. Subunits NuoA, H, J, K, L, M, N constitute the membrane sector of the complex.</text>
</comment>
<dbReference type="InterPro" id="IPR001750">
    <property type="entry name" value="ND/Mrp_TM"/>
</dbReference>
<evidence type="ECO:0000256" key="5">
    <source>
        <dbReference type="HAMAP-Rule" id="MF_00445"/>
    </source>
</evidence>